<dbReference type="GO" id="GO:0003700">
    <property type="term" value="F:DNA-binding transcription factor activity"/>
    <property type="evidence" value="ECO:0007669"/>
    <property type="project" value="TreeGrafter"/>
</dbReference>
<dbReference type="SUPFAM" id="SSF46689">
    <property type="entry name" value="Homeodomain-like"/>
    <property type="match status" value="1"/>
</dbReference>
<feature type="compositionally biased region" description="Basic and acidic residues" evidence="5">
    <location>
        <begin position="15"/>
        <end position="29"/>
    </location>
</feature>
<dbReference type="OrthoDB" id="9816431at2"/>
<dbReference type="Proteomes" id="UP000325641">
    <property type="component" value="Chromosome"/>
</dbReference>
<proteinExistence type="predicted"/>
<dbReference type="PANTHER" id="PTHR30055:SF146">
    <property type="entry name" value="HTH-TYPE TRANSCRIPTIONAL DUAL REGULATOR CECR"/>
    <property type="match status" value="1"/>
</dbReference>
<evidence type="ECO:0000313" key="8">
    <source>
        <dbReference type="Proteomes" id="UP000325641"/>
    </source>
</evidence>
<dbReference type="EMBL" id="CP044543">
    <property type="protein sequence ID" value="QFI76646.1"/>
    <property type="molecule type" value="Genomic_DNA"/>
</dbReference>
<accession>A0A5P6PEF3</accession>
<evidence type="ECO:0000256" key="1">
    <source>
        <dbReference type="ARBA" id="ARBA00023015"/>
    </source>
</evidence>
<dbReference type="InterPro" id="IPR009057">
    <property type="entry name" value="Homeodomain-like_sf"/>
</dbReference>
<dbReference type="InterPro" id="IPR001647">
    <property type="entry name" value="HTH_TetR"/>
</dbReference>
<keyword evidence="3" id="KW-0804">Transcription</keyword>
<keyword evidence="2 4" id="KW-0238">DNA-binding</keyword>
<dbReference type="InterPro" id="IPR039536">
    <property type="entry name" value="TetR_C_Proteobacteria"/>
</dbReference>
<name>A0A5P6PEF3_9BRAD</name>
<evidence type="ECO:0000256" key="5">
    <source>
        <dbReference type="SAM" id="MobiDB-lite"/>
    </source>
</evidence>
<feature type="region of interest" description="Disordered" evidence="5">
    <location>
        <begin position="60"/>
        <end position="91"/>
    </location>
</feature>
<feature type="DNA-binding region" description="H-T-H motif" evidence="4">
    <location>
        <begin position="115"/>
        <end position="134"/>
    </location>
</feature>
<dbReference type="Pfam" id="PF00440">
    <property type="entry name" value="TetR_N"/>
    <property type="match status" value="1"/>
</dbReference>
<evidence type="ECO:0000256" key="2">
    <source>
        <dbReference type="ARBA" id="ARBA00023125"/>
    </source>
</evidence>
<feature type="domain" description="HTH tetR-type" evidence="6">
    <location>
        <begin position="92"/>
        <end position="152"/>
    </location>
</feature>
<evidence type="ECO:0000256" key="4">
    <source>
        <dbReference type="PROSITE-ProRule" id="PRU00335"/>
    </source>
</evidence>
<dbReference type="PANTHER" id="PTHR30055">
    <property type="entry name" value="HTH-TYPE TRANSCRIPTIONAL REGULATOR RUTR"/>
    <property type="match status" value="1"/>
</dbReference>
<dbReference type="GO" id="GO:0000976">
    <property type="term" value="F:transcription cis-regulatory region binding"/>
    <property type="evidence" value="ECO:0007669"/>
    <property type="project" value="TreeGrafter"/>
</dbReference>
<evidence type="ECO:0000256" key="3">
    <source>
        <dbReference type="ARBA" id="ARBA00023163"/>
    </source>
</evidence>
<dbReference type="PRINTS" id="PR00455">
    <property type="entry name" value="HTHTETR"/>
</dbReference>
<feature type="compositionally biased region" description="Basic residues" evidence="5">
    <location>
        <begin position="1"/>
        <end position="14"/>
    </location>
</feature>
<evidence type="ECO:0000259" key="6">
    <source>
        <dbReference type="PROSITE" id="PS50977"/>
    </source>
</evidence>
<dbReference type="Pfam" id="PF14246">
    <property type="entry name" value="TetR_C_7"/>
    <property type="match status" value="1"/>
</dbReference>
<sequence length="309" mass="34288">MRKRRRDRPGRRRSPRTDAPERRPSKTVDDTANSARLAMTPPLLRVIERMTIVTTPQESLGMGLAATRTRRAASRREVPKSRGGRPTKSAAIERDQRLIEVATRLFLDRGFDATSLDAVAEAARVSKPTVYSRYGDKRGLFTAVLRREITRWLAPLSAAAETQLGRSSDISVEQRLVEIGREMLTFTCGPDAMAFSRMMTSQAINFPDIAKLGMEEGWLKAVATTARFFDHLVAQGALDIEDTTIAAEVFLDVVVGHTHRMATFGTPMEIKFAEKRMRVAIKLFLAGALGPAGRVKDAAKAAPRRRPSR</sequence>
<dbReference type="FunFam" id="1.10.10.60:FF:000141">
    <property type="entry name" value="TetR family transcriptional regulator"/>
    <property type="match status" value="1"/>
</dbReference>
<feature type="region of interest" description="Disordered" evidence="5">
    <location>
        <begin position="1"/>
        <end position="36"/>
    </location>
</feature>
<dbReference type="Gene3D" id="1.10.357.10">
    <property type="entry name" value="Tetracycline Repressor, domain 2"/>
    <property type="match status" value="1"/>
</dbReference>
<dbReference type="Gene3D" id="1.10.10.60">
    <property type="entry name" value="Homeodomain-like"/>
    <property type="match status" value="1"/>
</dbReference>
<dbReference type="AlphaFoldDB" id="A0A5P6PEF3"/>
<dbReference type="KEGG" id="bbet:F8237_32160"/>
<dbReference type="InterPro" id="IPR050109">
    <property type="entry name" value="HTH-type_TetR-like_transc_reg"/>
</dbReference>
<evidence type="ECO:0000313" key="7">
    <source>
        <dbReference type="EMBL" id="QFI76646.1"/>
    </source>
</evidence>
<keyword evidence="1" id="KW-0805">Transcription regulation</keyword>
<protein>
    <submittedName>
        <fullName evidence="7">TetR/AcrR family transcriptional regulator</fullName>
    </submittedName>
</protein>
<dbReference type="PROSITE" id="PS50977">
    <property type="entry name" value="HTH_TETR_2"/>
    <property type="match status" value="1"/>
</dbReference>
<reference evidence="8" key="1">
    <citation type="submission" date="2019-10" db="EMBL/GenBank/DDBJ databases">
        <title>Complete Genome Sequence of Bradyrhizobium betae type strain PL7HG1T.</title>
        <authorList>
            <person name="Bromfield E.S.P."/>
            <person name="Cloutier S."/>
        </authorList>
    </citation>
    <scope>NUCLEOTIDE SEQUENCE [LARGE SCALE GENOMIC DNA]</scope>
    <source>
        <strain evidence="8">PL7HG1</strain>
    </source>
</reference>
<gene>
    <name evidence="7" type="ORF">F8237_32160</name>
</gene>
<organism evidence="7 8">
    <name type="scientific">Bradyrhizobium betae</name>
    <dbReference type="NCBI Taxonomy" id="244734"/>
    <lineage>
        <taxon>Bacteria</taxon>
        <taxon>Pseudomonadati</taxon>
        <taxon>Pseudomonadota</taxon>
        <taxon>Alphaproteobacteria</taxon>
        <taxon>Hyphomicrobiales</taxon>
        <taxon>Nitrobacteraceae</taxon>
        <taxon>Bradyrhizobium</taxon>
    </lineage>
</organism>